<comment type="similarity">
    <text evidence="1">Belongs to the TMEM70 family.</text>
</comment>
<reference evidence="3" key="1">
    <citation type="submission" date="2017-11" db="EMBL/GenBank/DDBJ databases">
        <title>The sensing device of the deep-sea amphipod.</title>
        <authorList>
            <person name="Kobayashi H."/>
            <person name="Nagahama T."/>
            <person name="Arai W."/>
            <person name="Sasagawa Y."/>
            <person name="Umeda M."/>
            <person name="Hayashi T."/>
            <person name="Nikaido I."/>
            <person name="Watanabe H."/>
            <person name="Oguri K."/>
            <person name="Kitazato H."/>
            <person name="Fujioka K."/>
            <person name="Kido Y."/>
            <person name="Takami H."/>
        </authorList>
    </citation>
    <scope>NUCLEOTIDE SEQUENCE</scope>
    <source>
        <tissue evidence="3">Whole body</tissue>
    </source>
</reference>
<keyword evidence="2 3" id="KW-0812">Transmembrane</keyword>
<protein>
    <submittedName>
        <fullName evidence="3">Transmembrane protein 70 homolog</fullName>
    </submittedName>
</protein>
<dbReference type="PANTHER" id="PTHR13281:SF0">
    <property type="entry name" value="TRANSMEMBRANE PROTEIN 70, MITOCHONDRIAL"/>
    <property type="match status" value="1"/>
</dbReference>
<dbReference type="GO" id="GO:0033615">
    <property type="term" value="P:mitochondrial proton-transporting ATP synthase complex assembly"/>
    <property type="evidence" value="ECO:0007669"/>
    <property type="project" value="TreeGrafter"/>
</dbReference>
<feature type="transmembrane region" description="Helical" evidence="2">
    <location>
        <begin position="137"/>
        <end position="159"/>
    </location>
</feature>
<dbReference type="InterPro" id="IPR045325">
    <property type="entry name" value="TMEM70/TMEM186/TMEM223"/>
</dbReference>
<dbReference type="Pfam" id="PF06979">
    <property type="entry name" value="TMEM70"/>
    <property type="match status" value="1"/>
</dbReference>
<evidence type="ECO:0000256" key="1">
    <source>
        <dbReference type="ARBA" id="ARBA00005280"/>
    </source>
</evidence>
<evidence type="ECO:0000256" key="2">
    <source>
        <dbReference type="SAM" id="Phobius"/>
    </source>
</evidence>
<dbReference type="AlphaFoldDB" id="A0A6A7FSZ2"/>
<dbReference type="PANTHER" id="PTHR13281">
    <property type="entry name" value="TRANSMEMBRANE PROTEIN 70, MITOCHONDRIAL"/>
    <property type="match status" value="1"/>
</dbReference>
<dbReference type="InterPro" id="IPR009724">
    <property type="entry name" value="TMEM70"/>
</dbReference>
<accession>A0A6A7FSZ2</accession>
<proteinExistence type="evidence at transcript level"/>
<sequence length="253" mass="28987">MKNIALFSFIRRAGVAPLLSKERTVVVQSSIPRYYSAQSSFDVSRTSNIFCLKREKLWNCSSKRYSSTHEQQDSSKDSMEEKQSVEQDIGGGSWQEIYEGLLSTQVKLVKSFSLGTSIIGLSLQPVIINYLGSSMSLVVSFSALIGMFTFVTPALIHWFTRKYVFRLRYDPSTDLYAATTLTFFLREKTIHFRPSDVTIPEIPRMFTTFEVKNKALFVDLETFKDIEHYGRIMGYDKPVDLRVDSSDEQKKNV</sequence>
<organism evidence="3">
    <name type="scientific">Hirondellea gigas</name>
    <dbReference type="NCBI Taxonomy" id="1518452"/>
    <lineage>
        <taxon>Eukaryota</taxon>
        <taxon>Metazoa</taxon>
        <taxon>Ecdysozoa</taxon>
        <taxon>Arthropoda</taxon>
        <taxon>Crustacea</taxon>
        <taxon>Multicrustacea</taxon>
        <taxon>Malacostraca</taxon>
        <taxon>Eumalacostraca</taxon>
        <taxon>Peracarida</taxon>
        <taxon>Amphipoda</taxon>
        <taxon>Amphilochidea</taxon>
        <taxon>Lysianassida</taxon>
        <taxon>Lysianassidira</taxon>
        <taxon>Lysianassoidea</taxon>
        <taxon>Lysianassidae</taxon>
        <taxon>Hirondellea</taxon>
    </lineage>
</organism>
<dbReference type="EMBL" id="IACT01002047">
    <property type="protein sequence ID" value="LAC21354.1"/>
    <property type="molecule type" value="mRNA"/>
</dbReference>
<keyword evidence="2" id="KW-0472">Membrane</keyword>
<keyword evidence="2" id="KW-1133">Transmembrane helix</keyword>
<dbReference type="GO" id="GO:0031966">
    <property type="term" value="C:mitochondrial membrane"/>
    <property type="evidence" value="ECO:0007669"/>
    <property type="project" value="TreeGrafter"/>
</dbReference>
<name>A0A6A7FSZ2_9CRUS</name>
<evidence type="ECO:0000313" key="3">
    <source>
        <dbReference type="EMBL" id="LAC21354.1"/>
    </source>
</evidence>